<comment type="caution">
    <text evidence="6">The sequence shown here is derived from an EMBL/GenBank/DDBJ whole genome shotgun (WGS) entry which is preliminary data.</text>
</comment>
<keyword evidence="2 3" id="KW-0802">TPR repeat</keyword>
<keyword evidence="5" id="KW-0732">Signal</keyword>
<evidence type="ECO:0000256" key="3">
    <source>
        <dbReference type="PROSITE-ProRule" id="PRU00339"/>
    </source>
</evidence>
<dbReference type="Gene3D" id="1.25.40.10">
    <property type="entry name" value="Tetratricopeptide repeat domain"/>
    <property type="match status" value="2"/>
</dbReference>
<dbReference type="EMBL" id="VBOR01000046">
    <property type="protein sequence ID" value="TMQ49978.1"/>
    <property type="molecule type" value="Genomic_DNA"/>
</dbReference>
<evidence type="ECO:0000256" key="2">
    <source>
        <dbReference type="ARBA" id="ARBA00022803"/>
    </source>
</evidence>
<dbReference type="SMART" id="SM00028">
    <property type="entry name" value="TPR"/>
    <property type="match status" value="3"/>
</dbReference>
<name>A0A538SF19_UNCEI</name>
<sequence length="559" mass="61047">MNQPMNRIPWTLGATLALTLLVSGTGSAAAAGPSQEPRPLPRNIECLLRSALARESGELETAGLWAEALSTADTLSSYAASRYAQILESAGDDAGAFTWGERALSRDSLNQDAAQLVGRMRLRAGEPSMAVKVLTPPLRLLGARPELYALRALAHELARNYEASLADLKRTGALLPDFGWIATGVLSMALEDDRPEEASDALRLALDLNPEDPRTLGLGIQLAKRLGDAVLEEKLLRRRAEAQDALPEQMAAYVAYLVREGNPRGAEAFLVRIQKRGFDPRDARIEAAGSLLCEGEFRAAIEAVKPLGDPRAALPIRARALVGIGSEKQALRCYRSLLKLRVLTQEESLMVAWLEIRVGDRKRGVQTLEQIREGLLSSPRRVLAGALCYVALRHPEEAVSFMREGVSRGVESPMIYAELGQTAVSIGDTLVAEWAFQKLVSMGRENSECLYFLAASDLNRGVVDRAIQRLEKAVELNPRNGRALSLLGSIRYNLGQLELARDLLVRAVRCRDAGPEAELWLGRVCRALRLDSEAREAESRGRGKRFRPGPSGLTLNSKP</sequence>
<evidence type="ECO:0000313" key="7">
    <source>
        <dbReference type="Proteomes" id="UP000316292"/>
    </source>
</evidence>
<evidence type="ECO:0000256" key="5">
    <source>
        <dbReference type="SAM" id="SignalP"/>
    </source>
</evidence>
<protein>
    <recommendedName>
        <fullName evidence="8">Tetratricopeptide repeat protein</fullName>
    </recommendedName>
</protein>
<proteinExistence type="predicted"/>
<gene>
    <name evidence="6" type="ORF">E6K71_03550</name>
</gene>
<feature type="region of interest" description="Disordered" evidence="4">
    <location>
        <begin position="534"/>
        <end position="559"/>
    </location>
</feature>
<keyword evidence="1" id="KW-0677">Repeat</keyword>
<evidence type="ECO:0000313" key="6">
    <source>
        <dbReference type="EMBL" id="TMQ49978.1"/>
    </source>
</evidence>
<dbReference type="PANTHER" id="PTHR45586:SF1">
    <property type="entry name" value="LIPOPOLYSACCHARIDE ASSEMBLY PROTEIN B"/>
    <property type="match status" value="1"/>
</dbReference>
<dbReference type="PROSITE" id="PS50005">
    <property type="entry name" value="TPR"/>
    <property type="match status" value="1"/>
</dbReference>
<feature type="chain" id="PRO_5021835996" description="Tetratricopeptide repeat protein" evidence="5">
    <location>
        <begin position="31"/>
        <end position="559"/>
    </location>
</feature>
<feature type="signal peptide" evidence="5">
    <location>
        <begin position="1"/>
        <end position="30"/>
    </location>
</feature>
<dbReference type="InterPro" id="IPR051012">
    <property type="entry name" value="CellSynth/LPSAsmb/PSIAsmb"/>
</dbReference>
<feature type="repeat" description="TPR" evidence="3">
    <location>
        <begin position="447"/>
        <end position="480"/>
    </location>
</feature>
<dbReference type="SUPFAM" id="SSF48452">
    <property type="entry name" value="TPR-like"/>
    <property type="match status" value="2"/>
</dbReference>
<dbReference type="InterPro" id="IPR011990">
    <property type="entry name" value="TPR-like_helical_dom_sf"/>
</dbReference>
<dbReference type="Proteomes" id="UP000316292">
    <property type="component" value="Unassembled WGS sequence"/>
</dbReference>
<dbReference type="InterPro" id="IPR019734">
    <property type="entry name" value="TPR_rpt"/>
</dbReference>
<dbReference type="AlphaFoldDB" id="A0A538SF19"/>
<evidence type="ECO:0008006" key="8">
    <source>
        <dbReference type="Google" id="ProtNLM"/>
    </source>
</evidence>
<organism evidence="6 7">
    <name type="scientific">Eiseniibacteriota bacterium</name>
    <dbReference type="NCBI Taxonomy" id="2212470"/>
    <lineage>
        <taxon>Bacteria</taxon>
        <taxon>Candidatus Eiseniibacteriota</taxon>
    </lineage>
</organism>
<evidence type="ECO:0000256" key="1">
    <source>
        <dbReference type="ARBA" id="ARBA00022737"/>
    </source>
</evidence>
<reference evidence="6 7" key="1">
    <citation type="journal article" date="2019" name="Nat. Microbiol.">
        <title>Mediterranean grassland soil C-N compound turnover is dependent on rainfall and depth, and is mediated by genomically divergent microorganisms.</title>
        <authorList>
            <person name="Diamond S."/>
            <person name="Andeer P.F."/>
            <person name="Li Z."/>
            <person name="Crits-Christoph A."/>
            <person name="Burstein D."/>
            <person name="Anantharaman K."/>
            <person name="Lane K.R."/>
            <person name="Thomas B.C."/>
            <person name="Pan C."/>
            <person name="Northen T.R."/>
            <person name="Banfield J.F."/>
        </authorList>
    </citation>
    <scope>NUCLEOTIDE SEQUENCE [LARGE SCALE GENOMIC DNA]</scope>
    <source>
        <strain evidence="6">WS_1</strain>
    </source>
</reference>
<dbReference type="PANTHER" id="PTHR45586">
    <property type="entry name" value="TPR REPEAT-CONTAINING PROTEIN PA4667"/>
    <property type="match status" value="1"/>
</dbReference>
<evidence type="ECO:0000256" key="4">
    <source>
        <dbReference type="SAM" id="MobiDB-lite"/>
    </source>
</evidence>
<accession>A0A538SF19</accession>